<reference evidence="4 5" key="1">
    <citation type="submission" date="2016-10" db="EMBL/GenBank/DDBJ databases">
        <authorList>
            <person name="de Groot N.N."/>
        </authorList>
    </citation>
    <scope>NUCLEOTIDE SEQUENCE [LARGE SCALE GENOMIC DNA]</scope>
    <source>
        <strain evidence="4 5">Nm110</strain>
    </source>
</reference>
<proteinExistence type="predicted"/>
<dbReference type="SUPFAM" id="SSF53335">
    <property type="entry name" value="S-adenosyl-L-methionine-dependent methyltransferases"/>
    <property type="match status" value="1"/>
</dbReference>
<evidence type="ECO:0000256" key="1">
    <source>
        <dbReference type="ARBA" id="ARBA00022603"/>
    </source>
</evidence>
<dbReference type="InterPro" id="IPR050362">
    <property type="entry name" value="Cation-dep_OMT"/>
</dbReference>
<protein>
    <submittedName>
        <fullName evidence="4">Predicted O-methyltransferase YrrM</fullName>
    </submittedName>
</protein>
<dbReference type="InterPro" id="IPR002935">
    <property type="entry name" value="SAM_O-MeTrfase"/>
</dbReference>
<dbReference type="AlphaFoldDB" id="A0A1H2PYW9"/>
<dbReference type="GO" id="GO:0008171">
    <property type="term" value="F:O-methyltransferase activity"/>
    <property type="evidence" value="ECO:0007669"/>
    <property type="project" value="InterPro"/>
</dbReference>
<dbReference type="PROSITE" id="PS51682">
    <property type="entry name" value="SAM_OMT_I"/>
    <property type="match status" value="1"/>
</dbReference>
<dbReference type="RefSeq" id="WP_342019131.1">
    <property type="nucleotide sequence ID" value="NZ_FNNH01000001.1"/>
</dbReference>
<dbReference type="Gene3D" id="3.40.50.150">
    <property type="entry name" value="Vaccinia Virus protein VP39"/>
    <property type="match status" value="1"/>
</dbReference>
<name>A0A1H2PYW9_9PROT</name>
<accession>A0A1H2PYW9</accession>
<dbReference type="GO" id="GO:0032259">
    <property type="term" value="P:methylation"/>
    <property type="evidence" value="ECO:0007669"/>
    <property type="project" value="UniProtKB-KW"/>
</dbReference>
<keyword evidence="2 4" id="KW-0808">Transferase</keyword>
<dbReference type="Pfam" id="PF01596">
    <property type="entry name" value="Methyltransf_3"/>
    <property type="match status" value="1"/>
</dbReference>
<dbReference type="PANTHER" id="PTHR10509:SF14">
    <property type="entry name" value="CAFFEOYL-COA O-METHYLTRANSFERASE 3-RELATED"/>
    <property type="match status" value="1"/>
</dbReference>
<gene>
    <name evidence="4" type="ORF">SAMN05421882_100157</name>
</gene>
<dbReference type="PANTHER" id="PTHR10509">
    <property type="entry name" value="O-METHYLTRANSFERASE-RELATED"/>
    <property type="match status" value="1"/>
</dbReference>
<dbReference type="GO" id="GO:0008757">
    <property type="term" value="F:S-adenosylmethionine-dependent methyltransferase activity"/>
    <property type="evidence" value="ECO:0007669"/>
    <property type="project" value="TreeGrafter"/>
</dbReference>
<evidence type="ECO:0000313" key="5">
    <source>
        <dbReference type="Proteomes" id="UP000183454"/>
    </source>
</evidence>
<sequence length="230" mass="25894">MMAKIQSPTIENSDILLPVNPAIEQYMRSLVKKTDHPVLIEMEALAKQKNFPIVDRLVGTSLEVLAKMINAKRVFEFGSGYGYSAYWFARAVGAEGRVVCTDGNAANKVKAEQYLSSAGLWDRIDFHVGYAQEIFLQTEGVFDICYNDVDKGEYPNVWQMAKNRIRPGGLYIADNVLWHGRVAIENFTDIVSGWTEAILTHNELIFNDPEFDAFINPTRDGVIVARRKVA</sequence>
<dbReference type="InterPro" id="IPR029063">
    <property type="entry name" value="SAM-dependent_MTases_sf"/>
</dbReference>
<organism evidence="4 5">
    <name type="scientific">Nitrosomonas communis</name>
    <dbReference type="NCBI Taxonomy" id="44574"/>
    <lineage>
        <taxon>Bacteria</taxon>
        <taxon>Pseudomonadati</taxon>
        <taxon>Pseudomonadota</taxon>
        <taxon>Betaproteobacteria</taxon>
        <taxon>Nitrosomonadales</taxon>
        <taxon>Nitrosomonadaceae</taxon>
        <taxon>Nitrosomonas</taxon>
    </lineage>
</organism>
<dbReference type="EMBL" id="FNNH01000001">
    <property type="protein sequence ID" value="SDV99439.1"/>
    <property type="molecule type" value="Genomic_DNA"/>
</dbReference>
<keyword evidence="3" id="KW-0949">S-adenosyl-L-methionine</keyword>
<evidence type="ECO:0000313" key="4">
    <source>
        <dbReference type="EMBL" id="SDV99439.1"/>
    </source>
</evidence>
<dbReference type="Proteomes" id="UP000183454">
    <property type="component" value="Unassembled WGS sequence"/>
</dbReference>
<evidence type="ECO:0000256" key="2">
    <source>
        <dbReference type="ARBA" id="ARBA00022679"/>
    </source>
</evidence>
<keyword evidence="1 4" id="KW-0489">Methyltransferase</keyword>
<evidence type="ECO:0000256" key="3">
    <source>
        <dbReference type="ARBA" id="ARBA00022691"/>
    </source>
</evidence>